<feature type="region of interest" description="Disordered" evidence="1">
    <location>
        <begin position="1"/>
        <end position="29"/>
    </location>
</feature>
<name>A0A4E0S027_FASHE</name>
<dbReference type="AlphaFoldDB" id="A0A4E0S027"/>
<organism evidence="2 3">
    <name type="scientific">Fasciola hepatica</name>
    <name type="common">Liver fluke</name>
    <dbReference type="NCBI Taxonomy" id="6192"/>
    <lineage>
        <taxon>Eukaryota</taxon>
        <taxon>Metazoa</taxon>
        <taxon>Spiralia</taxon>
        <taxon>Lophotrochozoa</taxon>
        <taxon>Platyhelminthes</taxon>
        <taxon>Trematoda</taxon>
        <taxon>Digenea</taxon>
        <taxon>Plagiorchiida</taxon>
        <taxon>Echinostomata</taxon>
        <taxon>Echinostomatoidea</taxon>
        <taxon>Fasciolidae</taxon>
        <taxon>Fasciola</taxon>
    </lineage>
</organism>
<feature type="region of interest" description="Disordered" evidence="1">
    <location>
        <begin position="195"/>
        <end position="246"/>
    </location>
</feature>
<accession>A0A4E0S027</accession>
<feature type="compositionally biased region" description="Polar residues" evidence="1">
    <location>
        <begin position="256"/>
        <end position="266"/>
    </location>
</feature>
<feature type="compositionally biased region" description="Basic and acidic residues" evidence="1">
    <location>
        <begin position="94"/>
        <end position="104"/>
    </location>
</feature>
<dbReference type="Proteomes" id="UP000230066">
    <property type="component" value="Unassembled WGS sequence"/>
</dbReference>
<dbReference type="EMBL" id="JXXN02002301">
    <property type="protein sequence ID" value="THD23160.1"/>
    <property type="molecule type" value="Genomic_DNA"/>
</dbReference>
<feature type="compositionally biased region" description="Polar residues" evidence="1">
    <location>
        <begin position="212"/>
        <end position="223"/>
    </location>
</feature>
<reference evidence="2" key="1">
    <citation type="submission" date="2019-03" db="EMBL/GenBank/DDBJ databases">
        <title>Improved annotation for the trematode Fasciola hepatica.</title>
        <authorList>
            <person name="Choi Y.-J."/>
            <person name="Martin J."/>
            <person name="Mitreva M."/>
        </authorList>
    </citation>
    <scope>NUCLEOTIDE SEQUENCE [LARGE SCALE GENOMIC DNA]</scope>
</reference>
<evidence type="ECO:0000313" key="2">
    <source>
        <dbReference type="EMBL" id="THD23160.1"/>
    </source>
</evidence>
<keyword evidence="3" id="KW-1185">Reference proteome</keyword>
<protein>
    <submittedName>
        <fullName evidence="2">Uncharacterized protein</fullName>
    </submittedName>
</protein>
<feature type="region of interest" description="Disordered" evidence="1">
    <location>
        <begin position="88"/>
        <end position="107"/>
    </location>
</feature>
<feature type="compositionally biased region" description="Polar residues" evidence="1">
    <location>
        <begin position="12"/>
        <end position="29"/>
    </location>
</feature>
<evidence type="ECO:0000256" key="1">
    <source>
        <dbReference type="SAM" id="MobiDB-lite"/>
    </source>
</evidence>
<sequence>MSQAEPRRRSASNRPTDLSPVLNVTSSSDLCEEDQLDVGKCGDADLQQPRCDGEGYFVGDRHWRPLADMVDDSVPAKLESQIESNGIVEPSANSDRHTSADFRSPEPMFLVEPPKLRRALAYLEFDDGDCEPDESTKLFNCHLCDPTKYCLCDQTMRLGQKSKMAGQISDGSAGRWRTRVYRVFKENIFHKLTKREPSVHATNTDEGDSSTREAFSSSGPNEPSDTRARHHQVVDECTNKHRPQQDLFHQFTVNDLTVDSGSSKPQSHPVRNKSS</sequence>
<evidence type="ECO:0000313" key="3">
    <source>
        <dbReference type="Proteomes" id="UP000230066"/>
    </source>
</evidence>
<gene>
    <name evidence="2" type="ORF">D915_006107</name>
</gene>
<proteinExistence type="predicted"/>
<feature type="compositionally biased region" description="Basic and acidic residues" evidence="1">
    <location>
        <begin position="224"/>
        <end position="239"/>
    </location>
</feature>
<comment type="caution">
    <text evidence="2">The sequence shown here is derived from an EMBL/GenBank/DDBJ whole genome shotgun (WGS) entry which is preliminary data.</text>
</comment>
<feature type="region of interest" description="Disordered" evidence="1">
    <location>
        <begin position="256"/>
        <end position="275"/>
    </location>
</feature>